<dbReference type="InterPro" id="IPR011042">
    <property type="entry name" value="6-blade_b-propeller_TolB-like"/>
</dbReference>
<keyword evidence="2" id="KW-1185">Reference proteome</keyword>
<evidence type="ECO:0000313" key="2">
    <source>
        <dbReference type="Proteomes" id="UP001597362"/>
    </source>
</evidence>
<comment type="caution">
    <text evidence="1">The sequence shown here is derived from an EMBL/GenBank/DDBJ whole genome shotgun (WGS) entry which is preliminary data.</text>
</comment>
<dbReference type="Gene3D" id="2.120.10.30">
    <property type="entry name" value="TolB, C-terminal domain"/>
    <property type="match status" value="1"/>
</dbReference>
<protein>
    <submittedName>
        <fullName evidence="1">Uncharacterized protein</fullName>
    </submittedName>
</protein>
<dbReference type="Gene3D" id="2.40.10.500">
    <property type="match status" value="1"/>
</dbReference>
<dbReference type="EMBL" id="JBHUHO010000030">
    <property type="protein sequence ID" value="MFD2116327.1"/>
    <property type="molecule type" value="Genomic_DNA"/>
</dbReference>
<name>A0ABW4YLD1_9BACL</name>
<dbReference type="SUPFAM" id="SSF101898">
    <property type="entry name" value="NHL repeat"/>
    <property type="match status" value="1"/>
</dbReference>
<dbReference type="Proteomes" id="UP001597362">
    <property type="component" value="Unassembled WGS sequence"/>
</dbReference>
<accession>A0ABW4YLD1</accession>
<proteinExistence type="predicted"/>
<organism evidence="1 2">
    <name type="scientific">Paenibacillus yanchengensis</name>
    <dbReference type="NCBI Taxonomy" id="2035833"/>
    <lineage>
        <taxon>Bacteria</taxon>
        <taxon>Bacillati</taxon>
        <taxon>Bacillota</taxon>
        <taxon>Bacilli</taxon>
        <taxon>Bacillales</taxon>
        <taxon>Paenibacillaceae</taxon>
        <taxon>Paenibacillus</taxon>
    </lineage>
</organism>
<gene>
    <name evidence="1" type="ORF">ACFSJH_11405</name>
</gene>
<evidence type="ECO:0000313" key="1">
    <source>
        <dbReference type="EMBL" id="MFD2116327.1"/>
    </source>
</evidence>
<reference evidence="2" key="1">
    <citation type="journal article" date="2019" name="Int. J. Syst. Evol. Microbiol.">
        <title>The Global Catalogue of Microorganisms (GCM) 10K type strain sequencing project: providing services to taxonomists for standard genome sequencing and annotation.</title>
        <authorList>
            <consortium name="The Broad Institute Genomics Platform"/>
            <consortium name="The Broad Institute Genome Sequencing Center for Infectious Disease"/>
            <person name="Wu L."/>
            <person name="Ma J."/>
        </authorList>
    </citation>
    <scope>NUCLEOTIDE SEQUENCE [LARGE SCALE GENOMIC DNA]</scope>
    <source>
        <strain evidence="2">GH52</strain>
    </source>
</reference>
<sequence length="580" mass="61926">MKIMYPGMPNSPTTELAAAITATQTTITVLNGSALPDAPNLAVIGGEGELAETILYTNKSGNTLSGITRGLQGVARAWESGLGIARNFTDVDYAALVANITNHDEQLTGATATPTANRIAMYDVNGRLKSGAAPSASSDVLRKVELDVVNTQMDTLNTEMANVKQSGSEFKRDVAGAITAKGVPTAPDADKQTFVGNINSIVTDPSGDATATAADLLSGKTAYSKKQKITGTMPNRIGTQQATSAQVVGDKLQIKVPNGYYGDSSMVERDVEVVDIEPNELWSRSDIGGSHSVYADAQGNVYCAHSAYMDITIRKFNKNGNEIWSKSDVDYGNGVYADAQGFVYCAHGVDANRKSIRKLNSGGAEIWSKTDVPLGQSVYADAQGNVYCAHRLDIGRKSIRKLNSGGVEIWSKTDVPIGQSIYADAQGNVYCAHGTSSGKFIRKLDSNGNEIWSKTDVPSGGGVYADAQGFVYCAHDIAENYKSIRKLNSSGVEIWSKIDVPYARSVYADTQGNVYCAHAVVSDQKSIRKLNSGGAEIWSKKDVRFGQSIYADAQGFVYCAHGANSGKPIRKLQRPLFALK</sequence>
<dbReference type="RefSeq" id="WP_377772382.1">
    <property type="nucleotide sequence ID" value="NZ_JBHUHO010000030.1"/>
</dbReference>